<sequence>MRNCSDNITVVVMEICQGTINKLTQLASEEEHYRNLKRMYEGCEIVLGNLEITYMEHFHNLTFLKVSRMTHIVLVQMKMRRKLLMVVFRKH</sequence>
<proteinExistence type="predicted"/>
<dbReference type="Proteomes" id="UP000827872">
    <property type="component" value="Linkage Group LG11"/>
</dbReference>
<evidence type="ECO:0000313" key="1">
    <source>
        <dbReference type="EMBL" id="KAH8010543.1"/>
    </source>
</evidence>
<gene>
    <name evidence="1" type="ORF">K3G42_007258</name>
</gene>
<accession>A0ACB8FTX0</accession>
<name>A0ACB8FTX0_9SAUR</name>
<keyword evidence="2" id="KW-1185">Reference proteome</keyword>
<organism evidence="1 2">
    <name type="scientific">Sphaerodactylus townsendi</name>
    <dbReference type="NCBI Taxonomy" id="933632"/>
    <lineage>
        <taxon>Eukaryota</taxon>
        <taxon>Metazoa</taxon>
        <taxon>Chordata</taxon>
        <taxon>Craniata</taxon>
        <taxon>Vertebrata</taxon>
        <taxon>Euteleostomi</taxon>
        <taxon>Lepidosauria</taxon>
        <taxon>Squamata</taxon>
        <taxon>Bifurcata</taxon>
        <taxon>Gekkota</taxon>
        <taxon>Sphaerodactylidae</taxon>
        <taxon>Sphaerodactylus</taxon>
    </lineage>
</organism>
<evidence type="ECO:0000313" key="2">
    <source>
        <dbReference type="Proteomes" id="UP000827872"/>
    </source>
</evidence>
<protein>
    <submittedName>
        <fullName evidence="1">Uncharacterized protein</fullName>
    </submittedName>
</protein>
<reference evidence="1" key="1">
    <citation type="submission" date="2021-08" db="EMBL/GenBank/DDBJ databases">
        <title>The first chromosome-level gecko genome reveals the dynamic sex chromosomes of Neotropical dwarf geckos (Sphaerodactylidae: Sphaerodactylus).</title>
        <authorList>
            <person name="Pinto B.J."/>
            <person name="Keating S.E."/>
            <person name="Gamble T."/>
        </authorList>
    </citation>
    <scope>NUCLEOTIDE SEQUENCE</scope>
    <source>
        <strain evidence="1">TG3544</strain>
    </source>
</reference>
<dbReference type="EMBL" id="CM037624">
    <property type="protein sequence ID" value="KAH8010543.1"/>
    <property type="molecule type" value="Genomic_DNA"/>
</dbReference>
<comment type="caution">
    <text evidence="1">The sequence shown here is derived from an EMBL/GenBank/DDBJ whole genome shotgun (WGS) entry which is preliminary data.</text>
</comment>